<proteinExistence type="inferred from homology"/>
<dbReference type="PROSITE" id="PS51387">
    <property type="entry name" value="FAD_PCMH"/>
    <property type="match status" value="1"/>
</dbReference>
<dbReference type="InterPro" id="IPR006094">
    <property type="entry name" value="Oxid_FAD_bind_N"/>
</dbReference>
<sequence length="597" mass="64341">MRTQGIFAIFLSVVGVSTTNSSQSCKCIPGETCWPSQADFASLNKTLAGRLIQGIPPGSVCYTSQPNYNISACETVLRSWFSSTFHASNPISIGWPWWANNPCPPIFPNGTSVTGDQQAGTKGCTIGSYPVYAVNATEAKHVKAAVNFARLKNIRLNVKSTGHSFQGRSTGFGTISIWTHNMRGIKWHDDFKPDSCSLKSPQMAATIAAGERVRDVYTAAASHNAIVVAGSAQDVGIMGWFSGGGHGPLSSTYGLGVDNVLQAKLITPSGDLLTLNPCLNSDLFWAIRGGGGSTFGVLTEVTMKAYPSPRTSRHRLVLALANPENETGYWDLLAYILSESPRLKAGGLQGYGSINPPVPGVPSSTWTLYWGLNVYDKPNGTIESLFAPIKKKLDLENGTTIIYSSSVMNFPDFFTAWNASVTNEAVATAGISMGSRLIPAAPLTQDRQHLARVLRNLTMAAEGEPPAGMLPCFVANNQTGLKGDVSVTPAWRDAVAHVMVGEDFRDSATFAEAKPLIDRVTYERVGALKNLAPESGAYFNEADPFDPDWQYNFWGDNYPRLRAIKKRIDPSGLLWCFSCVGSEDWAQTGSGQLCPKP</sequence>
<feature type="domain" description="FAD-binding PCMH-type" evidence="4">
    <location>
        <begin position="126"/>
        <end position="308"/>
    </location>
</feature>
<keyword evidence="6" id="KW-1185">Reference proteome</keyword>
<evidence type="ECO:0000313" key="6">
    <source>
        <dbReference type="Proteomes" id="UP000700596"/>
    </source>
</evidence>
<protein>
    <recommendedName>
        <fullName evidence="4">FAD-binding PCMH-type domain-containing protein</fullName>
    </recommendedName>
</protein>
<dbReference type="PANTHER" id="PTHR13878">
    <property type="entry name" value="GULONOLACTONE OXIDASE"/>
    <property type="match status" value="1"/>
</dbReference>
<dbReference type="Gene3D" id="3.30.465.10">
    <property type="match status" value="2"/>
</dbReference>
<feature type="chain" id="PRO_5040212589" description="FAD-binding PCMH-type domain-containing protein" evidence="3">
    <location>
        <begin position="22"/>
        <end position="597"/>
    </location>
</feature>
<keyword evidence="3" id="KW-0732">Signal</keyword>
<dbReference type="Pfam" id="PF01565">
    <property type="entry name" value="FAD_binding_4"/>
    <property type="match status" value="1"/>
</dbReference>
<keyword evidence="2" id="KW-0560">Oxidoreductase</keyword>
<dbReference type="InterPro" id="IPR036318">
    <property type="entry name" value="FAD-bd_PCMH-like_sf"/>
</dbReference>
<dbReference type="PANTHER" id="PTHR13878:SF91">
    <property type="entry name" value="FAD BINDING DOMAIN PROTEIN (AFU_ORTHOLOGUE AFUA_6G12070)-RELATED"/>
    <property type="match status" value="1"/>
</dbReference>
<dbReference type="EMBL" id="JAGMWT010000001">
    <property type="protein sequence ID" value="KAH7139048.1"/>
    <property type="molecule type" value="Genomic_DNA"/>
</dbReference>
<organism evidence="5 6">
    <name type="scientific">Dendryphion nanum</name>
    <dbReference type="NCBI Taxonomy" id="256645"/>
    <lineage>
        <taxon>Eukaryota</taxon>
        <taxon>Fungi</taxon>
        <taxon>Dikarya</taxon>
        <taxon>Ascomycota</taxon>
        <taxon>Pezizomycotina</taxon>
        <taxon>Dothideomycetes</taxon>
        <taxon>Pleosporomycetidae</taxon>
        <taxon>Pleosporales</taxon>
        <taxon>Torulaceae</taxon>
        <taxon>Dendryphion</taxon>
    </lineage>
</organism>
<dbReference type="InterPro" id="IPR016166">
    <property type="entry name" value="FAD-bd_PCMH"/>
</dbReference>
<evidence type="ECO:0000313" key="5">
    <source>
        <dbReference type="EMBL" id="KAH7139048.1"/>
    </source>
</evidence>
<evidence type="ECO:0000256" key="1">
    <source>
        <dbReference type="ARBA" id="ARBA00005466"/>
    </source>
</evidence>
<dbReference type="Pfam" id="PF08031">
    <property type="entry name" value="BBE"/>
    <property type="match status" value="1"/>
</dbReference>
<reference evidence="5" key="1">
    <citation type="journal article" date="2021" name="Nat. Commun.">
        <title>Genetic determinants of endophytism in the Arabidopsis root mycobiome.</title>
        <authorList>
            <person name="Mesny F."/>
            <person name="Miyauchi S."/>
            <person name="Thiergart T."/>
            <person name="Pickel B."/>
            <person name="Atanasova L."/>
            <person name="Karlsson M."/>
            <person name="Huettel B."/>
            <person name="Barry K.W."/>
            <person name="Haridas S."/>
            <person name="Chen C."/>
            <person name="Bauer D."/>
            <person name="Andreopoulos W."/>
            <person name="Pangilinan J."/>
            <person name="LaButti K."/>
            <person name="Riley R."/>
            <person name="Lipzen A."/>
            <person name="Clum A."/>
            <person name="Drula E."/>
            <person name="Henrissat B."/>
            <person name="Kohler A."/>
            <person name="Grigoriev I.V."/>
            <person name="Martin F.M."/>
            <person name="Hacquard S."/>
        </authorList>
    </citation>
    <scope>NUCLEOTIDE SEQUENCE</scope>
    <source>
        <strain evidence="5">MPI-CAGE-CH-0243</strain>
    </source>
</reference>
<comment type="similarity">
    <text evidence="1">Belongs to the oxygen-dependent FAD-linked oxidoreductase family.</text>
</comment>
<name>A0A9P9EJY5_9PLEO</name>
<dbReference type="GO" id="GO:0071949">
    <property type="term" value="F:FAD binding"/>
    <property type="evidence" value="ECO:0007669"/>
    <property type="project" value="InterPro"/>
</dbReference>
<gene>
    <name evidence="5" type="ORF">B0J11DRAFT_588690</name>
</gene>
<comment type="caution">
    <text evidence="5">The sequence shown here is derived from an EMBL/GenBank/DDBJ whole genome shotgun (WGS) entry which is preliminary data.</text>
</comment>
<dbReference type="InterPro" id="IPR016169">
    <property type="entry name" value="FAD-bd_PCMH_sub2"/>
</dbReference>
<dbReference type="PROSITE" id="PS51257">
    <property type="entry name" value="PROKAR_LIPOPROTEIN"/>
    <property type="match status" value="1"/>
</dbReference>
<dbReference type="SUPFAM" id="SSF56176">
    <property type="entry name" value="FAD-binding/transporter-associated domain-like"/>
    <property type="match status" value="1"/>
</dbReference>
<evidence type="ECO:0000256" key="3">
    <source>
        <dbReference type="SAM" id="SignalP"/>
    </source>
</evidence>
<dbReference type="InterPro" id="IPR050432">
    <property type="entry name" value="FAD-linked_Oxidoreductases_BP"/>
</dbReference>
<accession>A0A9P9EJY5</accession>
<evidence type="ECO:0000256" key="2">
    <source>
        <dbReference type="ARBA" id="ARBA00023002"/>
    </source>
</evidence>
<feature type="signal peptide" evidence="3">
    <location>
        <begin position="1"/>
        <end position="21"/>
    </location>
</feature>
<dbReference type="Proteomes" id="UP000700596">
    <property type="component" value="Unassembled WGS sequence"/>
</dbReference>
<dbReference type="AlphaFoldDB" id="A0A9P9EJY5"/>
<dbReference type="InterPro" id="IPR012951">
    <property type="entry name" value="BBE"/>
</dbReference>
<dbReference type="GO" id="GO:0016491">
    <property type="term" value="F:oxidoreductase activity"/>
    <property type="evidence" value="ECO:0007669"/>
    <property type="project" value="UniProtKB-KW"/>
</dbReference>
<dbReference type="OrthoDB" id="9983560at2759"/>
<evidence type="ECO:0000259" key="4">
    <source>
        <dbReference type="PROSITE" id="PS51387"/>
    </source>
</evidence>